<evidence type="ECO:0000313" key="3">
    <source>
        <dbReference type="EMBL" id="KAK7255921.1"/>
    </source>
</evidence>
<feature type="region of interest" description="Disordered" evidence="1">
    <location>
        <begin position="41"/>
        <end position="64"/>
    </location>
</feature>
<proteinExistence type="predicted"/>
<feature type="compositionally biased region" description="Basic residues" evidence="1">
    <location>
        <begin position="49"/>
        <end position="64"/>
    </location>
</feature>
<protein>
    <recommendedName>
        <fullName evidence="5">Secreted protein</fullName>
    </recommendedName>
</protein>
<keyword evidence="2" id="KW-0732">Signal</keyword>
<gene>
    <name evidence="3" type="ORF">RIF29_29349</name>
</gene>
<keyword evidence="4" id="KW-1185">Reference proteome</keyword>
<feature type="signal peptide" evidence="2">
    <location>
        <begin position="1"/>
        <end position="16"/>
    </location>
</feature>
<evidence type="ECO:0000256" key="1">
    <source>
        <dbReference type="SAM" id="MobiDB-lite"/>
    </source>
</evidence>
<evidence type="ECO:0008006" key="5">
    <source>
        <dbReference type="Google" id="ProtNLM"/>
    </source>
</evidence>
<dbReference type="AlphaFoldDB" id="A0AAN9EEP2"/>
<organism evidence="3 4">
    <name type="scientific">Crotalaria pallida</name>
    <name type="common">Smooth rattlebox</name>
    <name type="synonym">Crotalaria striata</name>
    <dbReference type="NCBI Taxonomy" id="3830"/>
    <lineage>
        <taxon>Eukaryota</taxon>
        <taxon>Viridiplantae</taxon>
        <taxon>Streptophyta</taxon>
        <taxon>Embryophyta</taxon>
        <taxon>Tracheophyta</taxon>
        <taxon>Spermatophyta</taxon>
        <taxon>Magnoliopsida</taxon>
        <taxon>eudicotyledons</taxon>
        <taxon>Gunneridae</taxon>
        <taxon>Pentapetalae</taxon>
        <taxon>rosids</taxon>
        <taxon>fabids</taxon>
        <taxon>Fabales</taxon>
        <taxon>Fabaceae</taxon>
        <taxon>Papilionoideae</taxon>
        <taxon>50 kb inversion clade</taxon>
        <taxon>genistoids sensu lato</taxon>
        <taxon>core genistoids</taxon>
        <taxon>Crotalarieae</taxon>
        <taxon>Crotalaria</taxon>
    </lineage>
</organism>
<feature type="chain" id="PRO_5042979596" description="Secreted protein" evidence="2">
    <location>
        <begin position="17"/>
        <end position="88"/>
    </location>
</feature>
<accession>A0AAN9EEP2</accession>
<dbReference type="Proteomes" id="UP001372338">
    <property type="component" value="Unassembled WGS sequence"/>
</dbReference>
<sequence>MHRASLSLLFSIPLLPSPSPVSTPPPPPLLHTTARCTSRRRASCELHTARHRRRASRHQRQSHQRPCHNIVAISLFSVAPLWDTMSCV</sequence>
<dbReference type="EMBL" id="JAYWIO010000006">
    <property type="protein sequence ID" value="KAK7255921.1"/>
    <property type="molecule type" value="Genomic_DNA"/>
</dbReference>
<evidence type="ECO:0000313" key="4">
    <source>
        <dbReference type="Proteomes" id="UP001372338"/>
    </source>
</evidence>
<reference evidence="3 4" key="1">
    <citation type="submission" date="2024-01" db="EMBL/GenBank/DDBJ databases">
        <title>The genomes of 5 underutilized Papilionoideae crops provide insights into root nodulation and disease resistanc.</title>
        <authorList>
            <person name="Yuan L."/>
        </authorList>
    </citation>
    <scope>NUCLEOTIDE SEQUENCE [LARGE SCALE GENOMIC DNA]</scope>
    <source>
        <strain evidence="3">ZHUSHIDOU_FW_LH</strain>
        <tissue evidence="3">Leaf</tissue>
    </source>
</reference>
<name>A0AAN9EEP2_CROPI</name>
<evidence type="ECO:0000256" key="2">
    <source>
        <dbReference type="SAM" id="SignalP"/>
    </source>
</evidence>
<comment type="caution">
    <text evidence="3">The sequence shown here is derived from an EMBL/GenBank/DDBJ whole genome shotgun (WGS) entry which is preliminary data.</text>
</comment>